<proteinExistence type="predicted"/>
<dbReference type="Pfam" id="PF26639">
    <property type="entry name" value="Het-6_barrel"/>
    <property type="match status" value="1"/>
</dbReference>
<dbReference type="EMBL" id="JAUKUA010000004">
    <property type="protein sequence ID" value="KAK0715195.1"/>
    <property type="molecule type" value="Genomic_DNA"/>
</dbReference>
<protein>
    <submittedName>
        <fullName evidence="2">Uncharacterized protein</fullName>
    </submittedName>
</protein>
<reference evidence="2" key="1">
    <citation type="submission" date="2023-06" db="EMBL/GenBank/DDBJ databases">
        <title>Genome-scale phylogeny and comparative genomics of the fungal order Sordariales.</title>
        <authorList>
            <consortium name="Lawrence Berkeley National Laboratory"/>
            <person name="Hensen N."/>
            <person name="Bonometti L."/>
            <person name="Westerberg I."/>
            <person name="Brannstrom I.O."/>
            <person name="Guillou S."/>
            <person name="Cros-Aarteil S."/>
            <person name="Calhoun S."/>
            <person name="Haridas S."/>
            <person name="Kuo A."/>
            <person name="Mondo S."/>
            <person name="Pangilinan J."/>
            <person name="Riley R."/>
            <person name="Labutti K."/>
            <person name="Andreopoulos B."/>
            <person name="Lipzen A."/>
            <person name="Chen C."/>
            <person name="Yanf M."/>
            <person name="Daum C."/>
            <person name="Ng V."/>
            <person name="Clum A."/>
            <person name="Steindorff A."/>
            <person name="Ohm R."/>
            <person name="Martin F."/>
            <person name="Silar P."/>
            <person name="Natvig D."/>
            <person name="Lalanne C."/>
            <person name="Gautier V."/>
            <person name="Ament-Velasquez S.L."/>
            <person name="Kruys A."/>
            <person name="Hutchinson M.I."/>
            <person name="Powell A.J."/>
            <person name="Barry K."/>
            <person name="Miller A.N."/>
            <person name="Grigoriev I.V."/>
            <person name="Debuchy R."/>
            <person name="Gladieux P."/>
            <person name="Thoren M.H."/>
            <person name="Johannesson H."/>
        </authorList>
    </citation>
    <scope>NUCLEOTIDE SEQUENCE</scope>
    <source>
        <strain evidence="2">SMH4607-1</strain>
    </source>
</reference>
<dbReference type="AlphaFoldDB" id="A0AA40AG39"/>
<comment type="caution">
    <text evidence="2">The sequence shown here is derived from an EMBL/GenBank/DDBJ whole genome shotgun (WGS) entry which is preliminary data.</text>
</comment>
<evidence type="ECO:0000313" key="2">
    <source>
        <dbReference type="EMBL" id="KAK0715195.1"/>
    </source>
</evidence>
<organism evidence="2 3">
    <name type="scientific">Lasiosphaeris hirsuta</name>
    <dbReference type="NCBI Taxonomy" id="260670"/>
    <lineage>
        <taxon>Eukaryota</taxon>
        <taxon>Fungi</taxon>
        <taxon>Dikarya</taxon>
        <taxon>Ascomycota</taxon>
        <taxon>Pezizomycotina</taxon>
        <taxon>Sordariomycetes</taxon>
        <taxon>Sordariomycetidae</taxon>
        <taxon>Sordariales</taxon>
        <taxon>Lasiosphaeriaceae</taxon>
        <taxon>Lasiosphaeris</taxon>
    </lineage>
</organism>
<dbReference type="Proteomes" id="UP001172102">
    <property type="component" value="Unassembled WGS sequence"/>
</dbReference>
<evidence type="ECO:0000313" key="3">
    <source>
        <dbReference type="Proteomes" id="UP001172102"/>
    </source>
</evidence>
<gene>
    <name evidence="2" type="ORF">B0H67DRAFT_665166</name>
</gene>
<name>A0AA40AG39_9PEZI</name>
<feature type="region of interest" description="Disordered" evidence="1">
    <location>
        <begin position="275"/>
        <end position="321"/>
    </location>
</feature>
<sequence length="475" mass="52168">MGLAPDWAAPGDAIFMLLGGEMLYLARPTLDGTYHYVGEAYVHGIMDGQVVQAFEPGEGTLQRVEFVPVVDQPHENMEPTPSNHPFRFEGTTVEFKKMPLGYNVESHQFSNPEENILGYVHTCGDPRLDKVISQIAPEVTESYVMEGMSPDDAFTKCMMLGEWAKVVESRVLGGGGGTGWKGKSTSLEPAGRDFAKQLYVRSTLTLERGRHVLLWQSHVAKAAALQGRTPVLYSDEAYRTARGYFVGAEDSNRMLQDQKVTNDEKLAQALQEKEWYAPPPRINRETAGSSSLGDFGPQAQSPPPLVGTRAASRSGRPKQLGYLDRGECPPVLFGRGVDDRSMRPKVDIVTYGKPGNLRCEDQYGNEVVGPALDDILNDNSDSDDELMTQVSAGKTAAGQYPSVFQREGGLAASWGNLVRMGEWEGPGEAETPYQFEIFEETDELGALTRAADWEGRREAEVPLEFTLSDDTVAQS</sequence>
<accession>A0AA40AG39</accession>
<evidence type="ECO:0000256" key="1">
    <source>
        <dbReference type="SAM" id="MobiDB-lite"/>
    </source>
</evidence>
<keyword evidence="3" id="KW-1185">Reference proteome</keyword>